<accession>A0ACA9Y7K3</accession>
<gene>
    <name evidence="1" type="ORF">CLIB1444_05S00848</name>
</gene>
<dbReference type="EMBL" id="CALSDN010000005">
    <property type="protein sequence ID" value="CAH6720976.1"/>
    <property type="molecule type" value="Genomic_DNA"/>
</dbReference>
<evidence type="ECO:0000313" key="1">
    <source>
        <dbReference type="EMBL" id="CAH6720976.1"/>
    </source>
</evidence>
<dbReference type="Proteomes" id="UP001152531">
    <property type="component" value="Unassembled WGS sequence"/>
</dbReference>
<reference evidence="1" key="1">
    <citation type="submission" date="2022-06" db="EMBL/GenBank/DDBJ databases">
        <authorList>
            <person name="Legras J.-L."/>
            <person name="Devillers H."/>
            <person name="Grondin C."/>
        </authorList>
    </citation>
    <scope>NUCLEOTIDE SEQUENCE</scope>
    <source>
        <strain evidence="1">CLIB 1444</strain>
    </source>
</reference>
<organism evidence="1 2">
    <name type="scientific">[Candida] jaroonii</name>
    <dbReference type="NCBI Taxonomy" id="467808"/>
    <lineage>
        <taxon>Eukaryota</taxon>
        <taxon>Fungi</taxon>
        <taxon>Dikarya</taxon>
        <taxon>Ascomycota</taxon>
        <taxon>Saccharomycotina</taxon>
        <taxon>Pichiomycetes</taxon>
        <taxon>Debaryomycetaceae</taxon>
        <taxon>Yamadazyma</taxon>
    </lineage>
</organism>
<sequence length="398" mass="44840">MELLIPSMKNDNFFVNSNLVSNSQLDFLKLNDSEYSMDPFQPGVQRINHSERKSGTNPGLNEPNSINPNSNSIANHDINANPNSEAYRGDYIRSAQVPQVMWEFDGYFEQPIDILDEQFDFDINNQVQNSSITNSGHNPVDGGHRLSIAAQGIQEPIMNRQGILGNSISAAPLPTITSQSLPNQLSNNTLTNSVVSPIGGHAVPSAHIRSPEQPVNQFPQSSGPSESSSSLHGNNTVAINTQGSIPIPTQTTTDREYYGYPDLTTMVNSNSNMVVPLVESRFIDRSKCSVCGKKIQRDMQRHMRTHHLESRFICPFPLNQCNHKSRKFNRPYDFKKHLLNKHFNFLDPSIKRYHNLSDKLNKWGFCNCGKKLLSNDWLAHHILIKDDNEKCELIKDNK</sequence>
<keyword evidence="2" id="KW-1185">Reference proteome</keyword>
<evidence type="ECO:0000313" key="2">
    <source>
        <dbReference type="Proteomes" id="UP001152531"/>
    </source>
</evidence>
<name>A0ACA9Y7K3_9ASCO</name>
<comment type="caution">
    <text evidence="1">The sequence shown here is derived from an EMBL/GenBank/DDBJ whole genome shotgun (WGS) entry which is preliminary data.</text>
</comment>
<proteinExistence type="predicted"/>
<protein>
    <submittedName>
        <fullName evidence="1">Uncharacterized protein</fullName>
    </submittedName>
</protein>